<reference evidence="7" key="1">
    <citation type="submission" date="2019-11" db="EMBL/GenBank/DDBJ databases">
        <title>Genome sequence of Heliorestis convoluta strain HH, an alkaliphilic and minimalistic phototrophic bacterium from a soda lake in Egypt.</title>
        <authorList>
            <person name="Dewey E.D."/>
            <person name="Stokes L.M."/>
            <person name="Burchell B.M."/>
            <person name="Shaffer K.N."/>
            <person name="Huntington A.M."/>
            <person name="Baker J.M."/>
            <person name="Nadendla S."/>
            <person name="Giglio M.G."/>
            <person name="Touchman J.W."/>
            <person name="Blankenship R.E."/>
            <person name="Madigan M.T."/>
            <person name="Sattley W.M."/>
        </authorList>
    </citation>
    <scope>NUCLEOTIDE SEQUENCE [LARGE SCALE GENOMIC DNA]</scope>
    <source>
        <strain evidence="7">HH</strain>
    </source>
</reference>
<feature type="transmembrane region" description="Helical" evidence="5">
    <location>
        <begin position="88"/>
        <end position="113"/>
    </location>
</feature>
<gene>
    <name evidence="6" type="primary">doxX</name>
    <name evidence="6" type="ORF">FTV88_0610</name>
</gene>
<sequence>MLQRLLSDPRLVPLWTVLRFWLGYQWLTSGWGKLFNPAWTGENAPVAIMGFFNGVLEKAQTGAKPEVKGWYADFVQGFAMPNAELFSYLIPIAEVLAGLGLIVGGLTTIALLGGFTMNLNFLWAGTSSSNPEMLIVTLILLFAGAHAYRYGIDHYLFQWIHKLRGTATSSTTSSSTKA</sequence>
<evidence type="ECO:0000256" key="3">
    <source>
        <dbReference type="ARBA" id="ARBA00022989"/>
    </source>
</evidence>
<keyword evidence="4 5" id="KW-0472">Membrane</keyword>
<evidence type="ECO:0000256" key="1">
    <source>
        <dbReference type="ARBA" id="ARBA00004141"/>
    </source>
</evidence>
<evidence type="ECO:0000313" key="7">
    <source>
        <dbReference type="Proteomes" id="UP000366051"/>
    </source>
</evidence>
<dbReference type="GO" id="GO:0016020">
    <property type="term" value="C:membrane"/>
    <property type="evidence" value="ECO:0007669"/>
    <property type="project" value="UniProtKB-SubCell"/>
</dbReference>
<evidence type="ECO:0000256" key="5">
    <source>
        <dbReference type="SAM" id="Phobius"/>
    </source>
</evidence>
<protein>
    <submittedName>
        <fullName evidence="6">DoxX family membrane protein</fullName>
    </submittedName>
</protein>
<dbReference type="KEGG" id="hcv:FTV88_0610"/>
<dbReference type="PANTHER" id="PTHR39157:SF1">
    <property type="entry name" value="DOXX FAMILY PROTEIN"/>
    <property type="match status" value="1"/>
</dbReference>
<proteinExistence type="predicted"/>
<dbReference type="Proteomes" id="UP000366051">
    <property type="component" value="Chromosome"/>
</dbReference>
<dbReference type="PANTHER" id="PTHR39157">
    <property type="entry name" value="INTEGRAL MEMBRANE PROTEIN-RELATED"/>
    <property type="match status" value="1"/>
</dbReference>
<dbReference type="RefSeq" id="WP_153724300.1">
    <property type="nucleotide sequence ID" value="NZ_CP045875.1"/>
</dbReference>
<comment type="subcellular location">
    <subcellularLocation>
        <location evidence="1">Membrane</location>
        <topology evidence="1">Multi-pass membrane protein</topology>
    </subcellularLocation>
</comment>
<dbReference type="EMBL" id="CP045875">
    <property type="protein sequence ID" value="QGG46789.1"/>
    <property type="molecule type" value="Genomic_DNA"/>
</dbReference>
<evidence type="ECO:0000256" key="2">
    <source>
        <dbReference type="ARBA" id="ARBA00022692"/>
    </source>
</evidence>
<keyword evidence="3 5" id="KW-1133">Transmembrane helix</keyword>
<keyword evidence="7" id="KW-1185">Reference proteome</keyword>
<organism evidence="6 7">
    <name type="scientific">Heliorestis convoluta</name>
    <dbReference type="NCBI Taxonomy" id="356322"/>
    <lineage>
        <taxon>Bacteria</taxon>
        <taxon>Bacillati</taxon>
        <taxon>Bacillota</taxon>
        <taxon>Clostridia</taxon>
        <taxon>Eubacteriales</taxon>
        <taxon>Heliobacteriaceae</taxon>
        <taxon>Heliorestis</taxon>
    </lineage>
</organism>
<evidence type="ECO:0000313" key="6">
    <source>
        <dbReference type="EMBL" id="QGG46789.1"/>
    </source>
</evidence>
<name>A0A5Q2MZB3_9FIRM</name>
<dbReference type="InterPro" id="IPR032808">
    <property type="entry name" value="DoxX"/>
</dbReference>
<feature type="transmembrane region" description="Helical" evidence="5">
    <location>
        <begin position="133"/>
        <end position="152"/>
    </location>
</feature>
<dbReference type="OrthoDB" id="26941at2"/>
<keyword evidence="2 5" id="KW-0812">Transmembrane</keyword>
<evidence type="ECO:0000256" key="4">
    <source>
        <dbReference type="ARBA" id="ARBA00023136"/>
    </source>
</evidence>
<dbReference type="AlphaFoldDB" id="A0A5Q2MZB3"/>
<dbReference type="Pfam" id="PF07681">
    <property type="entry name" value="DoxX"/>
    <property type="match status" value="1"/>
</dbReference>
<accession>A0A5Q2MZB3</accession>